<feature type="region of interest" description="Disordered" evidence="4">
    <location>
        <begin position="1"/>
        <end position="27"/>
    </location>
</feature>
<dbReference type="Proteomes" id="UP000607653">
    <property type="component" value="Unassembled WGS sequence"/>
</dbReference>
<feature type="domain" description="SHSP" evidence="5">
    <location>
        <begin position="45"/>
        <end position="106"/>
    </location>
</feature>
<dbReference type="InterPro" id="IPR044587">
    <property type="entry name" value="HSP21-like"/>
</dbReference>
<dbReference type="Gene3D" id="2.60.40.790">
    <property type="match status" value="1"/>
</dbReference>
<dbReference type="SUPFAM" id="SSF49764">
    <property type="entry name" value="HSP20-like chaperones"/>
    <property type="match status" value="1"/>
</dbReference>
<dbReference type="PANTHER" id="PTHR46733">
    <property type="entry name" value="26.5 KDA HEAT SHOCK PROTEIN, MITOCHONDRIAL"/>
    <property type="match status" value="1"/>
</dbReference>
<reference evidence="6 7" key="1">
    <citation type="journal article" date="2020" name="Mol. Biol. Evol.">
        <title>Distinct Expression and Methylation Patterns for Genes with Different Fates following a Single Whole-Genome Duplication in Flowering Plants.</title>
        <authorList>
            <person name="Shi T."/>
            <person name="Rahmani R.S."/>
            <person name="Gugger P.F."/>
            <person name="Wang M."/>
            <person name="Li H."/>
            <person name="Zhang Y."/>
            <person name="Li Z."/>
            <person name="Wang Q."/>
            <person name="Van de Peer Y."/>
            <person name="Marchal K."/>
            <person name="Chen J."/>
        </authorList>
    </citation>
    <scope>NUCLEOTIDE SEQUENCE [LARGE SCALE GENOMIC DNA]</scope>
    <source>
        <tissue evidence="6">Leaf</tissue>
    </source>
</reference>
<evidence type="ECO:0000313" key="6">
    <source>
        <dbReference type="EMBL" id="DAD22962.1"/>
    </source>
</evidence>
<evidence type="ECO:0000259" key="5">
    <source>
        <dbReference type="PROSITE" id="PS01031"/>
    </source>
</evidence>
<dbReference type="PROSITE" id="PS01031">
    <property type="entry name" value="SHSP"/>
    <property type="match status" value="1"/>
</dbReference>
<evidence type="ECO:0000256" key="3">
    <source>
        <dbReference type="RuleBase" id="RU003616"/>
    </source>
</evidence>
<comment type="caution">
    <text evidence="6">The sequence shown here is derived from an EMBL/GenBank/DDBJ whole genome shotgun (WGS) entry which is preliminary data.</text>
</comment>
<proteinExistence type="inferred from homology"/>
<comment type="similarity">
    <text evidence="2 3">Belongs to the small heat shock protein (HSP20) family.</text>
</comment>
<dbReference type="AlphaFoldDB" id="A0A822XSH6"/>
<accession>A0A822XSH6</accession>
<sequence>MGSFSNNRDNATNDGDDGDDGENDGEPFCLQQHLAIADASYEREGVTTTGGTPWEIKEGEQGYKMKFDMPGMTRNDVKVWVEEKMLVVKVEKVPKKKVEDGQQGIE</sequence>
<evidence type="ECO:0000256" key="2">
    <source>
        <dbReference type="PROSITE-ProRule" id="PRU00285"/>
    </source>
</evidence>
<dbReference type="CDD" id="cd06464">
    <property type="entry name" value="ACD_sHsps-like"/>
    <property type="match status" value="1"/>
</dbReference>
<name>A0A822XSH6_NELNU</name>
<dbReference type="InterPro" id="IPR002068">
    <property type="entry name" value="A-crystallin/Hsp20_dom"/>
</dbReference>
<gene>
    <name evidence="6" type="ORF">HUJ06_024425</name>
</gene>
<dbReference type="EMBL" id="DUZY01000001">
    <property type="protein sequence ID" value="DAD22962.1"/>
    <property type="molecule type" value="Genomic_DNA"/>
</dbReference>
<dbReference type="Pfam" id="PF00011">
    <property type="entry name" value="HSP20"/>
    <property type="match status" value="1"/>
</dbReference>
<keyword evidence="1" id="KW-0346">Stress response</keyword>
<evidence type="ECO:0000256" key="4">
    <source>
        <dbReference type="SAM" id="MobiDB-lite"/>
    </source>
</evidence>
<feature type="compositionally biased region" description="Low complexity" evidence="4">
    <location>
        <begin position="1"/>
        <end position="13"/>
    </location>
</feature>
<organism evidence="6 7">
    <name type="scientific">Nelumbo nucifera</name>
    <name type="common">Sacred lotus</name>
    <dbReference type="NCBI Taxonomy" id="4432"/>
    <lineage>
        <taxon>Eukaryota</taxon>
        <taxon>Viridiplantae</taxon>
        <taxon>Streptophyta</taxon>
        <taxon>Embryophyta</taxon>
        <taxon>Tracheophyta</taxon>
        <taxon>Spermatophyta</taxon>
        <taxon>Magnoliopsida</taxon>
        <taxon>Proteales</taxon>
        <taxon>Nelumbonaceae</taxon>
        <taxon>Nelumbo</taxon>
    </lineage>
</organism>
<feature type="compositionally biased region" description="Acidic residues" evidence="4">
    <location>
        <begin position="14"/>
        <end position="25"/>
    </location>
</feature>
<evidence type="ECO:0000313" key="7">
    <source>
        <dbReference type="Proteomes" id="UP000607653"/>
    </source>
</evidence>
<dbReference type="InterPro" id="IPR008978">
    <property type="entry name" value="HSP20-like_chaperone"/>
</dbReference>
<dbReference type="PANTHER" id="PTHR46733:SF2">
    <property type="entry name" value="25.3 KDA HEAT SHOCK PROTEIN, CHLOROPLASTIC-LIKE"/>
    <property type="match status" value="1"/>
</dbReference>
<dbReference type="GO" id="GO:0009408">
    <property type="term" value="P:response to heat"/>
    <property type="evidence" value="ECO:0007669"/>
    <property type="project" value="InterPro"/>
</dbReference>
<protein>
    <recommendedName>
        <fullName evidence="5">SHSP domain-containing protein</fullName>
    </recommendedName>
</protein>
<keyword evidence="7" id="KW-1185">Reference proteome</keyword>
<evidence type="ECO:0000256" key="1">
    <source>
        <dbReference type="ARBA" id="ARBA00023016"/>
    </source>
</evidence>